<dbReference type="GO" id="GO:0009451">
    <property type="term" value="P:RNA modification"/>
    <property type="evidence" value="ECO:0007669"/>
    <property type="project" value="InterPro"/>
</dbReference>
<dbReference type="InterPro" id="IPR002885">
    <property type="entry name" value="PPR_rpt"/>
</dbReference>
<dbReference type="InterPro" id="IPR011990">
    <property type="entry name" value="TPR-like_helical_dom_sf"/>
</dbReference>
<dbReference type="NCBIfam" id="TIGR00756">
    <property type="entry name" value="PPR"/>
    <property type="match status" value="3"/>
</dbReference>
<name>A0A9Q0CVU2_9POAL</name>
<evidence type="ECO:0000313" key="6">
    <source>
        <dbReference type="Proteomes" id="UP001151287"/>
    </source>
</evidence>
<dbReference type="EMBL" id="JAMQYH010000001">
    <property type="protein sequence ID" value="KAJ1701138.1"/>
    <property type="molecule type" value="Genomic_DNA"/>
</dbReference>
<dbReference type="PROSITE" id="PS51375">
    <property type="entry name" value="PPR"/>
    <property type="match status" value="2"/>
</dbReference>
<evidence type="ECO:0000313" key="5">
    <source>
        <dbReference type="EMBL" id="KAJ1701138.1"/>
    </source>
</evidence>
<dbReference type="GO" id="GO:0003723">
    <property type="term" value="F:RNA binding"/>
    <property type="evidence" value="ECO:0007669"/>
    <property type="project" value="InterPro"/>
</dbReference>
<dbReference type="Pfam" id="PF20430">
    <property type="entry name" value="Eplus_motif"/>
    <property type="match status" value="1"/>
</dbReference>
<keyword evidence="2" id="KW-0809">Transit peptide</keyword>
<feature type="repeat" description="PPR" evidence="3">
    <location>
        <begin position="126"/>
        <end position="160"/>
    </location>
</feature>
<dbReference type="Pfam" id="PF14432">
    <property type="entry name" value="DYW_deaminase"/>
    <property type="match status" value="1"/>
</dbReference>
<dbReference type="InterPro" id="IPR032867">
    <property type="entry name" value="DYW_dom"/>
</dbReference>
<dbReference type="FunFam" id="1.25.40.10:FF:000474">
    <property type="entry name" value="Pentatricopeptide repeat protein PPR986-12"/>
    <property type="match status" value="1"/>
</dbReference>
<accession>A0A9Q0CVU2</accession>
<dbReference type="Proteomes" id="UP001151287">
    <property type="component" value="Unassembled WGS sequence"/>
</dbReference>
<comment type="caution">
    <text evidence="5">The sequence shown here is derived from an EMBL/GenBank/DDBJ whole genome shotgun (WGS) entry which is preliminary data.</text>
</comment>
<dbReference type="Pfam" id="PF20431">
    <property type="entry name" value="E_motif"/>
    <property type="match status" value="1"/>
</dbReference>
<feature type="repeat" description="PPR" evidence="3">
    <location>
        <begin position="200"/>
        <end position="234"/>
    </location>
</feature>
<dbReference type="PANTHER" id="PTHR47926">
    <property type="entry name" value="PENTATRICOPEPTIDE REPEAT-CONTAINING PROTEIN"/>
    <property type="match status" value="1"/>
</dbReference>
<keyword evidence="6" id="KW-1185">Reference proteome</keyword>
<dbReference type="OrthoDB" id="185373at2759"/>
<keyword evidence="1" id="KW-0677">Repeat</keyword>
<organism evidence="5 6">
    <name type="scientific">Rhynchospora breviuscula</name>
    <dbReference type="NCBI Taxonomy" id="2022672"/>
    <lineage>
        <taxon>Eukaryota</taxon>
        <taxon>Viridiplantae</taxon>
        <taxon>Streptophyta</taxon>
        <taxon>Embryophyta</taxon>
        <taxon>Tracheophyta</taxon>
        <taxon>Spermatophyta</taxon>
        <taxon>Magnoliopsida</taxon>
        <taxon>Liliopsida</taxon>
        <taxon>Poales</taxon>
        <taxon>Cyperaceae</taxon>
        <taxon>Cyperoideae</taxon>
        <taxon>Rhynchosporeae</taxon>
        <taxon>Rhynchospora</taxon>
    </lineage>
</organism>
<dbReference type="AlphaFoldDB" id="A0A9Q0CVU2"/>
<protein>
    <recommendedName>
        <fullName evidence="4">DYW domain-containing protein</fullName>
    </recommendedName>
</protein>
<evidence type="ECO:0000259" key="4">
    <source>
        <dbReference type="Pfam" id="PF14432"/>
    </source>
</evidence>
<sequence>MPPPPPTARATSHLPSLPPPPASYNSLIRTYARSSVPSLKLEALRLYHSLLLDPSAPPPNRYTFPFVLKSCAFFSFFSEGSQLHSHVVKFGLACDTYVANSLVHFYSSCGKLACARKVFDKISEKSRVSWNVIIDACVTNGDYQEALALFREMQVEKFVPDIYTFQSVIGACTGIGSLSLGMWAHKLMLRSTDRELLLSDALVNNSLIDLYSKCGSIALARKVFDEMPVRDIASWNIMILGLAMHGLVDESIDYFTRMTSIEKLRPNAITFIAVLSACNHGGLVSEGKKYFDSMVNHYRIEPRIEHYGCIIDILARAGFIEEALETVSKMPCKPDAVIWRSLLDACCKKNAGLELSELLARQALEVKDDATSGVYVMLSRVYASANRWNDVALVRRLMSEDGVKKEPGFSSIELDDGTMHQFVAGDTCHPRSEEIYDNLQTIEKRLELQGYRPDSSQAPMIEGVAVVKGDSLRLHSERLAISFGLLTGAGPGRPIRILKNLRVCKDCHTMTKLVSQVYQAEIIVRDRIRFHHFRDGKCSCMDYW</sequence>
<dbReference type="InterPro" id="IPR046849">
    <property type="entry name" value="E2_motif"/>
</dbReference>
<dbReference type="FunFam" id="1.25.40.10:FF:000427">
    <property type="entry name" value="Pentatricopeptide repeat-containing protein chloroplastic"/>
    <property type="match status" value="1"/>
</dbReference>
<dbReference type="Pfam" id="PF01535">
    <property type="entry name" value="PPR"/>
    <property type="match status" value="4"/>
</dbReference>
<proteinExistence type="predicted"/>
<evidence type="ECO:0000256" key="2">
    <source>
        <dbReference type="ARBA" id="ARBA00022946"/>
    </source>
</evidence>
<dbReference type="PANTHER" id="PTHR47926:SF508">
    <property type="entry name" value="PENTATRICOPEPTIDE REPEAT-CONTAINING PROTEIN"/>
    <property type="match status" value="1"/>
</dbReference>
<dbReference type="InterPro" id="IPR046848">
    <property type="entry name" value="E_motif"/>
</dbReference>
<gene>
    <name evidence="5" type="ORF">LUZ63_000917</name>
</gene>
<evidence type="ECO:0000256" key="3">
    <source>
        <dbReference type="PROSITE-ProRule" id="PRU00708"/>
    </source>
</evidence>
<reference evidence="5" key="1">
    <citation type="journal article" date="2022" name="Cell">
        <title>Repeat-based holocentromeres influence genome architecture and karyotype evolution.</title>
        <authorList>
            <person name="Hofstatter P.G."/>
            <person name="Thangavel G."/>
            <person name="Lux T."/>
            <person name="Neumann P."/>
            <person name="Vondrak T."/>
            <person name="Novak P."/>
            <person name="Zhang M."/>
            <person name="Costa L."/>
            <person name="Castellani M."/>
            <person name="Scott A."/>
            <person name="Toegelov H."/>
            <person name="Fuchs J."/>
            <person name="Mata-Sucre Y."/>
            <person name="Dias Y."/>
            <person name="Vanzela A.L.L."/>
            <person name="Huettel B."/>
            <person name="Almeida C.C.S."/>
            <person name="Simkova H."/>
            <person name="Souza G."/>
            <person name="Pedrosa-Harand A."/>
            <person name="Macas J."/>
            <person name="Mayer K.F.X."/>
            <person name="Houben A."/>
            <person name="Marques A."/>
        </authorList>
    </citation>
    <scope>NUCLEOTIDE SEQUENCE</scope>
    <source>
        <strain evidence="5">RhyBre1mFocal</strain>
    </source>
</reference>
<dbReference type="Gene3D" id="1.25.40.10">
    <property type="entry name" value="Tetratricopeptide repeat domain"/>
    <property type="match status" value="2"/>
</dbReference>
<dbReference type="InterPro" id="IPR046960">
    <property type="entry name" value="PPR_At4g14850-like_plant"/>
</dbReference>
<evidence type="ECO:0000256" key="1">
    <source>
        <dbReference type="ARBA" id="ARBA00022737"/>
    </source>
</evidence>
<dbReference type="Pfam" id="PF13041">
    <property type="entry name" value="PPR_2"/>
    <property type="match status" value="1"/>
</dbReference>
<dbReference type="GO" id="GO:0008270">
    <property type="term" value="F:zinc ion binding"/>
    <property type="evidence" value="ECO:0007669"/>
    <property type="project" value="InterPro"/>
</dbReference>
<feature type="domain" description="DYW" evidence="4">
    <location>
        <begin position="468"/>
        <end position="544"/>
    </location>
</feature>